<dbReference type="InterPro" id="IPR029060">
    <property type="entry name" value="PIN-like_dom_sf"/>
</dbReference>
<protein>
    <submittedName>
        <fullName evidence="3">PIN domain-like protein</fullName>
    </submittedName>
</protein>
<dbReference type="PANTHER" id="PTHR11081:SF75">
    <property type="entry name" value="ENDONUCLEASE, PUTATIVE (AFU_ORTHOLOGUE AFUA_3G13260)-RELATED"/>
    <property type="match status" value="1"/>
</dbReference>
<dbReference type="AlphaFoldDB" id="A0A8H6H6P6"/>
<dbReference type="Pfam" id="PF00867">
    <property type="entry name" value="XPG_I"/>
    <property type="match status" value="1"/>
</dbReference>
<dbReference type="SUPFAM" id="SSF88723">
    <property type="entry name" value="PIN domain-like"/>
    <property type="match status" value="1"/>
</dbReference>
<gene>
    <name evidence="3" type="ORF">DFP72DRAFT_1114740</name>
</gene>
<name>A0A8H6H6P6_9AGAR</name>
<dbReference type="Gene3D" id="3.40.50.1010">
    <property type="entry name" value="5'-nuclease"/>
    <property type="match status" value="2"/>
</dbReference>
<feature type="compositionally biased region" description="Low complexity" evidence="1">
    <location>
        <begin position="492"/>
        <end position="502"/>
    </location>
</feature>
<evidence type="ECO:0000313" key="4">
    <source>
        <dbReference type="Proteomes" id="UP000521943"/>
    </source>
</evidence>
<dbReference type="SMART" id="SM00484">
    <property type="entry name" value="XPGI"/>
    <property type="match status" value="1"/>
</dbReference>
<dbReference type="PRINTS" id="PR00853">
    <property type="entry name" value="XPGRADSUPER"/>
</dbReference>
<feature type="domain" description="XPG-I" evidence="2">
    <location>
        <begin position="125"/>
        <end position="202"/>
    </location>
</feature>
<dbReference type="CDD" id="cd09870">
    <property type="entry name" value="PIN_YEN1"/>
    <property type="match status" value="1"/>
</dbReference>
<dbReference type="InterPro" id="IPR006086">
    <property type="entry name" value="XPG-I_dom"/>
</dbReference>
<accession>A0A8H6H6P6</accession>
<dbReference type="OrthoDB" id="3005703at2759"/>
<dbReference type="EMBL" id="JACGCI010000243">
    <property type="protein sequence ID" value="KAF6741465.1"/>
    <property type="molecule type" value="Genomic_DNA"/>
</dbReference>
<feature type="region of interest" description="Disordered" evidence="1">
    <location>
        <begin position="464"/>
        <end position="530"/>
    </location>
</feature>
<keyword evidence="4" id="KW-1185">Reference proteome</keyword>
<comment type="caution">
    <text evidence="3">The sequence shown here is derived from an EMBL/GenBank/DDBJ whole genome shotgun (WGS) entry which is preliminary data.</text>
</comment>
<dbReference type="GO" id="GO:0006281">
    <property type="term" value="P:DNA repair"/>
    <property type="evidence" value="ECO:0007669"/>
    <property type="project" value="UniProtKB-ARBA"/>
</dbReference>
<evidence type="ECO:0000259" key="2">
    <source>
        <dbReference type="SMART" id="SM00484"/>
    </source>
</evidence>
<dbReference type="GO" id="GO:0017108">
    <property type="term" value="F:5'-flap endonuclease activity"/>
    <property type="evidence" value="ECO:0007669"/>
    <property type="project" value="TreeGrafter"/>
</dbReference>
<dbReference type="InterPro" id="IPR006084">
    <property type="entry name" value="XPG/Rad2"/>
</dbReference>
<dbReference type="SUPFAM" id="SSF47807">
    <property type="entry name" value="5' to 3' exonuclease, C-terminal subdomain"/>
    <property type="match status" value="1"/>
</dbReference>
<dbReference type="InterPro" id="IPR036279">
    <property type="entry name" value="5-3_exonuclease_C_sf"/>
</dbReference>
<evidence type="ECO:0000256" key="1">
    <source>
        <dbReference type="SAM" id="MobiDB-lite"/>
    </source>
</evidence>
<evidence type="ECO:0000313" key="3">
    <source>
        <dbReference type="EMBL" id="KAF6741465.1"/>
    </source>
</evidence>
<dbReference type="PANTHER" id="PTHR11081">
    <property type="entry name" value="FLAP ENDONUCLEASE FAMILY MEMBER"/>
    <property type="match status" value="1"/>
</dbReference>
<feature type="compositionally biased region" description="Gly residues" evidence="1">
    <location>
        <begin position="503"/>
        <end position="523"/>
    </location>
</feature>
<reference evidence="3 4" key="1">
    <citation type="submission" date="2020-07" db="EMBL/GenBank/DDBJ databases">
        <title>Comparative genomics of pyrophilous fungi reveals a link between fire events and developmental genes.</title>
        <authorList>
            <consortium name="DOE Joint Genome Institute"/>
            <person name="Steindorff A.S."/>
            <person name="Carver A."/>
            <person name="Calhoun S."/>
            <person name="Stillman K."/>
            <person name="Liu H."/>
            <person name="Lipzen A."/>
            <person name="Pangilinan J."/>
            <person name="Labutti K."/>
            <person name="Bruns T.D."/>
            <person name="Grigoriev I.V."/>
        </authorList>
    </citation>
    <scope>NUCLEOTIDE SEQUENCE [LARGE SCALE GENOMIC DNA]</scope>
    <source>
        <strain evidence="3 4">CBS 144469</strain>
    </source>
</reference>
<dbReference type="Proteomes" id="UP000521943">
    <property type="component" value="Unassembled WGS sequence"/>
</dbReference>
<organism evidence="3 4">
    <name type="scientific">Ephemerocybe angulata</name>
    <dbReference type="NCBI Taxonomy" id="980116"/>
    <lineage>
        <taxon>Eukaryota</taxon>
        <taxon>Fungi</taxon>
        <taxon>Dikarya</taxon>
        <taxon>Basidiomycota</taxon>
        <taxon>Agaricomycotina</taxon>
        <taxon>Agaricomycetes</taxon>
        <taxon>Agaricomycetidae</taxon>
        <taxon>Agaricales</taxon>
        <taxon>Agaricineae</taxon>
        <taxon>Psathyrellaceae</taxon>
        <taxon>Ephemerocybe</taxon>
    </lineage>
</organism>
<proteinExistence type="predicted"/>
<sequence>MGITGLWNMLKPAGLRIFLTDLAAGNIDVYKSESQPHVQKVMVIGIDMGTFMDECAAATHSAGFHSTFSSGPLRPFFFRLCQLQKISANFVFVFDGPHRPSHKRGRAVQTHTELWWVNDAKRLIQAFGFSIHQAPGEAEAELALLDRWGRIDAMWTSDSDSLVFGGQVVLRSIPKSEKWTDRLDEVELYSIGGIEHTTGLTLGQLVLFGLIAGGDYDENGLPGGGAVSAAQIARSPIGRSFEALLDVTTGVDDGKRLHAWRQSTHQVLASMPAIGTRGKNALSAHIRTFPSQEILSYYTHPSTSQTQPEYLPDSSSWSSIQQPNVQQLVKICRERLHWEDMVKLHETFYNNVWEGLILRLMFSTKCIWNPELKTFGVPSRQLEVHGCKKMATGAMNPGVKKDCARVGVRDNDIVCETLTEELQRTFVAQAAVGKKAVVCRAWVPLALVPDWAFKLNEGSGKNYSNTRPLAGASGSGGGSVGSSRGPDVHLDGGASSGRSAGPSGQGVGSGGGVGTVGLGGTGGSVTSTSPLAVGADAALGMLDSSREVIDLTED</sequence>